<evidence type="ECO:0000313" key="7">
    <source>
        <dbReference type="Proteomes" id="UP000747110"/>
    </source>
</evidence>
<feature type="compositionally biased region" description="Low complexity" evidence="3">
    <location>
        <begin position="1094"/>
        <end position="1105"/>
    </location>
</feature>
<sequence>MLSRQLYIGHSSAHHTWLDRGQGVVLLTAQANYTLRHNSPVAHHGKDVASSFGGRSRADPMELRATAEPASHAASRPTPDQAAQSSARSESFETTKVPDNPQLASAAHWRPSSADLQRLDPEGADGGLLGDGGGTAAMESCSATPPNNINPQTLLFDRRNHQRRLQANAYSSHLPGKAASASWETSEHAYTPSTLQASDSSAHRDRAADSPFPQVAVDEVGSVGGGGDTGSGGAMMLPLSPVYPAIDSGLNSLVASALAFDEAAFQGGTWGDADWELEDLRPLDAEAANMLNSSSRNRAEPVSSSNSSSGNAASYSSRCGGRRRRAGGGISLDDEEGTWDVEVYDDKGTSDDDGGVAEAAATGAGGFLSGIRDADVFITRAGPPRRGPPVTQERRNDDDEAGTDGDFWPQRRGRDGRCRRVRVSGRRWEDDCEDDGDPNGNGRAAGALTRSWMRASDPGGSLDIDKWSTANPDDIGDVRTRGACMSGDMGGGMGDRNGGVGSLPGGRRAVIASESALRRNLAAVSTRLPRIGQSVTFPLPPAICTAATLGAAAAAGAAVEPATLPQPESPSARESAGFQQQSPPVTDMHPSAVGTAAAAPSTTPAVANPNAAAAGGPHDWATVPLSYDFGPSFKLLEENAVPQEVPLPEELLALAGRLPDSGGGGRSAVDALLPGCTAFTIACDYQILLVQNSRSVGPAVAWLRASVGADRVVGIDTEWPPTFKAGTSARLALLQLASPSRVLLLHIAQMRPKVTAPGGPIHSLLSDASLTWVGSGWSHSDRFVMTEALGMALPQTVVDVQVAARAAGWPRVGLLGLVNDLMGASEFQKPRKLSMCNWAAATMSGRQIRYAVLDALLPPILLRRLRLFASMPGLRCSFCKQAMHAPRQHEHISPAPRDLPHVCEHCGRTIRSSSIDNSSCDIPMDVVVGVQPADIDLQARGPTRCSPSAPRPASKAGSLRTYLQSVVEGRQQQRRTLGQRGLRHRRLFSSHDFGADGDSDPELDSDSGSGSDLGVEGESASGGGKEVTTETTAGKSKSKRKKKRMVRPVAGGGAMSAASSRQQALWHAFEEASPAAAAAVVLAMTGQDGSSEDAAAPAFGAQQAD</sequence>
<dbReference type="InterPro" id="IPR012337">
    <property type="entry name" value="RNaseH-like_sf"/>
</dbReference>
<dbReference type="GO" id="GO:0006139">
    <property type="term" value="P:nucleobase-containing compound metabolic process"/>
    <property type="evidence" value="ECO:0007669"/>
    <property type="project" value="InterPro"/>
</dbReference>
<dbReference type="Proteomes" id="UP000722791">
    <property type="component" value="Unassembled WGS sequence"/>
</dbReference>
<feature type="compositionally biased region" description="Gly residues" evidence="3">
    <location>
        <begin position="124"/>
        <end position="135"/>
    </location>
</feature>
<accession>A0A8J4FXP8</accession>
<dbReference type="OrthoDB" id="552068at2759"/>
<dbReference type="Proteomes" id="UP000747110">
    <property type="component" value="Unassembled WGS sequence"/>
</dbReference>
<dbReference type="InterPro" id="IPR036397">
    <property type="entry name" value="RNaseH_sf"/>
</dbReference>
<dbReference type="GO" id="GO:0005634">
    <property type="term" value="C:nucleus"/>
    <property type="evidence" value="ECO:0007669"/>
    <property type="project" value="TreeGrafter"/>
</dbReference>
<name>A0A8J4FXP8_9CHLO</name>
<dbReference type="GO" id="GO:0008408">
    <property type="term" value="F:3'-5' exonuclease activity"/>
    <property type="evidence" value="ECO:0007669"/>
    <property type="project" value="InterPro"/>
</dbReference>
<feature type="region of interest" description="Disordered" evidence="3">
    <location>
        <begin position="64"/>
        <end position="149"/>
    </location>
</feature>
<evidence type="ECO:0000256" key="1">
    <source>
        <dbReference type="ARBA" id="ARBA00022722"/>
    </source>
</evidence>
<dbReference type="GO" id="GO:0003676">
    <property type="term" value="F:nucleic acid binding"/>
    <property type="evidence" value="ECO:0007669"/>
    <property type="project" value="InterPro"/>
</dbReference>
<dbReference type="EMBL" id="BNCP01000061">
    <property type="protein sequence ID" value="GIL90884.1"/>
    <property type="molecule type" value="Genomic_DNA"/>
</dbReference>
<dbReference type="InterPro" id="IPR002562">
    <property type="entry name" value="3'-5'_exonuclease_dom"/>
</dbReference>
<gene>
    <name evidence="5" type="ORF">Vretifemale_18595</name>
    <name evidence="6" type="ORF">Vretimale_17150</name>
</gene>
<feature type="region of interest" description="Disordered" evidence="3">
    <location>
        <begin position="560"/>
        <end position="615"/>
    </location>
</feature>
<feature type="compositionally biased region" description="Low complexity" evidence="3">
    <location>
        <begin position="1006"/>
        <end position="1019"/>
    </location>
</feature>
<keyword evidence="7" id="KW-1185">Reference proteome</keyword>
<reference evidence="5" key="1">
    <citation type="journal article" date="2021" name="Proc. Natl. Acad. Sci. U.S.A.">
        <title>Three genomes in the algal genus Volvox reveal the fate of a haploid sex-determining region after a transition to homothallism.</title>
        <authorList>
            <person name="Yamamoto K."/>
            <person name="Hamaji T."/>
            <person name="Kawai-Toyooka H."/>
            <person name="Matsuzaki R."/>
            <person name="Takahashi F."/>
            <person name="Nishimura Y."/>
            <person name="Kawachi M."/>
            <person name="Noguchi H."/>
            <person name="Minakuchi Y."/>
            <person name="Umen J.G."/>
            <person name="Toyoda A."/>
            <person name="Nozaki H."/>
        </authorList>
    </citation>
    <scope>NUCLEOTIDE SEQUENCE</scope>
    <source>
        <strain evidence="6">NIES-3785</strain>
        <strain evidence="5">NIES-3786</strain>
    </source>
</reference>
<dbReference type="Gene3D" id="3.30.420.10">
    <property type="entry name" value="Ribonuclease H-like superfamily/Ribonuclease H"/>
    <property type="match status" value="1"/>
</dbReference>
<feature type="region of interest" description="Disordered" evidence="3">
    <location>
        <begin position="292"/>
        <end position="334"/>
    </location>
</feature>
<keyword evidence="2" id="KW-0378">Hydrolase</keyword>
<feature type="compositionally biased region" description="Low complexity" evidence="3">
    <location>
        <begin position="303"/>
        <end position="319"/>
    </location>
</feature>
<feature type="region of interest" description="Disordered" evidence="3">
    <location>
        <begin position="379"/>
        <end position="451"/>
    </location>
</feature>
<evidence type="ECO:0000313" key="5">
    <source>
        <dbReference type="EMBL" id="GIL90884.1"/>
    </source>
</evidence>
<dbReference type="Pfam" id="PF01612">
    <property type="entry name" value="DNA_pol_A_exo1"/>
    <property type="match status" value="1"/>
</dbReference>
<feature type="compositionally biased region" description="Acidic residues" evidence="3">
    <location>
        <begin position="995"/>
        <end position="1005"/>
    </location>
</feature>
<feature type="region of interest" description="Disordered" evidence="3">
    <location>
        <begin position="938"/>
        <end position="1061"/>
    </location>
</feature>
<dbReference type="EMBL" id="BNCQ01000054">
    <property type="protein sequence ID" value="GIM14135.1"/>
    <property type="molecule type" value="Genomic_DNA"/>
</dbReference>
<evidence type="ECO:0000313" key="6">
    <source>
        <dbReference type="EMBL" id="GIM14135.1"/>
    </source>
</evidence>
<dbReference type="GO" id="GO:0005737">
    <property type="term" value="C:cytoplasm"/>
    <property type="evidence" value="ECO:0007669"/>
    <property type="project" value="TreeGrafter"/>
</dbReference>
<dbReference type="SUPFAM" id="SSF53098">
    <property type="entry name" value="Ribonuclease H-like"/>
    <property type="match status" value="1"/>
</dbReference>
<dbReference type="InterPro" id="IPR051132">
    <property type="entry name" value="3-5_Exonuclease_domain"/>
</dbReference>
<feature type="region of interest" description="Disordered" evidence="3">
    <location>
        <begin position="1086"/>
        <end position="1105"/>
    </location>
</feature>
<evidence type="ECO:0000259" key="4">
    <source>
        <dbReference type="Pfam" id="PF01612"/>
    </source>
</evidence>
<feature type="region of interest" description="Disordered" evidence="3">
    <location>
        <begin position="190"/>
        <end position="227"/>
    </location>
</feature>
<feature type="compositionally biased region" description="Polar residues" evidence="3">
    <location>
        <begin position="81"/>
        <end position="94"/>
    </location>
</feature>
<keyword evidence="1" id="KW-0540">Nuclease</keyword>
<dbReference type="AlphaFoldDB" id="A0A8J4FXP8"/>
<dbReference type="PANTHER" id="PTHR13620:SF104">
    <property type="entry name" value="EXONUCLEASE 3'-5' DOMAIN-CONTAINING PROTEIN 2"/>
    <property type="match status" value="1"/>
</dbReference>
<feature type="compositionally biased region" description="Basic residues" evidence="3">
    <location>
        <begin position="1036"/>
        <end position="1046"/>
    </location>
</feature>
<comment type="caution">
    <text evidence="5">The sequence shown here is derived from an EMBL/GenBank/DDBJ whole genome shotgun (WGS) entry which is preliminary data.</text>
</comment>
<dbReference type="PANTHER" id="PTHR13620">
    <property type="entry name" value="3-5 EXONUCLEASE"/>
    <property type="match status" value="1"/>
</dbReference>
<feature type="domain" description="3'-5' exonuclease" evidence="4">
    <location>
        <begin position="711"/>
        <end position="857"/>
    </location>
</feature>
<organism evidence="5 7">
    <name type="scientific">Volvox reticuliferus</name>
    <dbReference type="NCBI Taxonomy" id="1737510"/>
    <lineage>
        <taxon>Eukaryota</taxon>
        <taxon>Viridiplantae</taxon>
        <taxon>Chlorophyta</taxon>
        <taxon>core chlorophytes</taxon>
        <taxon>Chlorophyceae</taxon>
        <taxon>CS clade</taxon>
        <taxon>Chlamydomonadales</taxon>
        <taxon>Volvocaceae</taxon>
        <taxon>Volvox</taxon>
    </lineage>
</organism>
<evidence type="ECO:0000256" key="3">
    <source>
        <dbReference type="SAM" id="MobiDB-lite"/>
    </source>
</evidence>
<evidence type="ECO:0000256" key="2">
    <source>
        <dbReference type="ARBA" id="ARBA00022801"/>
    </source>
</evidence>
<feature type="compositionally biased region" description="Low complexity" evidence="3">
    <location>
        <begin position="590"/>
        <end position="615"/>
    </location>
</feature>
<protein>
    <recommendedName>
        <fullName evidence="4">3'-5' exonuclease domain-containing protein</fullName>
    </recommendedName>
</protein>
<proteinExistence type="predicted"/>